<dbReference type="Pfam" id="PF04264">
    <property type="entry name" value="YceI"/>
    <property type="match status" value="1"/>
</dbReference>
<dbReference type="AlphaFoldDB" id="A0A5A9XP69"/>
<accession>A0A5A9XP69</accession>
<protein>
    <submittedName>
        <fullName evidence="3">Polyisoprenoid-binding protein</fullName>
    </submittedName>
</protein>
<sequence length="197" mass="21651">MKRIITAISMIIALALPGLAAASSWTIDQDHSNVGFKVKHLMVSNVKGEFRNFNGTLEIDDKDVTKSKVSVNIETPSITTGVTKRDDHLKSPDFFDVAKYPAMTFVSKKVKKAGNNKLKVYGDLTLHGITREVVLDVEGPSKAYKDPWGNTKRGATATTKVNRKDFGLTWNKAIESGGVMVGEEVTITLEVELLQKK</sequence>
<comment type="caution">
    <text evidence="3">The sequence shown here is derived from an EMBL/GenBank/DDBJ whole genome shotgun (WGS) entry which is preliminary data.</text>
</comment>
<evidence type="ECO:0000313" key="4">
    <source>
        <dbReference type="Proteomes" id="UP000324298"/>
    </source>
</evidence>
<gene>
    <name evidence="3" type="ORF">ET418_00090</name>
</gene>
<reference evidence="3 4" key="1">
    <citation type="submission" date="2019-04" db="EMBL/GenBank/DDBJ databases">
        <title>Geobacter ruber sp. nov., ferric-reducing bacteria isolated from paddy soil.</title>
        <authorList>
            <person name="Xu Z."/>
            <person name="Masuda Y."/>
            <person name="Itoh H."/>
            <person name="Senoo K."/>
        </authorList>
    </citation>
    <scope>NUCLEOTIDE SEQUENCE [LARGE SCALE GENOMIC DNA]</scope>
    <source>
        <strain evidence="3 4">Red88</strain>
    </source>
</reference>
<feature type="signal peptide" evidence="1">
    <location>
        <begin position="1"/>
        <end position="20"/>
    </location>
</feature>
<evidence type="ECO:0000256" key="1">
    <source>
        <dbReference type="SAM" id="SignalP"/>
    </source>
</evidence>
<keyword evidence="4" id="KW-1185">Reference proteome</keyword>
<dbReference type="SMART" id="SM00867">
    <property type="entry name" value="YceI"/>
    <property type="match status" value="1"/>
</dbReference>
<dbReference type="RefSeq" id="WP_149305542.1">
    <property type="nucleotide sequence ID" value="NZ_SRSD01000001.1"/>
</dbReference>
<dbReference type="SUPFAM" id="SSF101874">
    <property type="entry name" value="YceI-like"/>
    <property type="match status" value="1"/>
</dbReference>
<dbReference type="InterPro" id="IPR007372">
    <property type="entry name" value="Lipid/polyisoprenoid-bd_YceI"/>
</dbReference>
<dbReference type="Gene3D" id="2.40.128.110">
    <property type="entry name" value="Lipid/polyisoprenoid-binding, YceI-like"/>
    <property type="match status" value="1"/>
</dbReference>
<evidence type="ECO:0000259" key="2">
    <source>
        <dbReference type="SMART" id="SM00867"/>
    </source>
</evidence>
<organism evidence="3 4">
    <name type="scientific">Oryzomonas rubra</name>
    <dbReference type="NCBI Taxonomy" id="2509454"/>
    <lineage>
        <taxon>Bacteria</taxon>
        <taxon>Pseudomonadati</taxon>
        <taxon>Thermodesulfobacteriota</taxon>
        <taxon>Desulfuromonadia</taxon>
        <taxon>Geobacterales</taxon>
        <taxon>Geobacteraceae</taxon>
        <taxon>Oryzomonas</taxon>
    </lineage>
</organism>
<dbReference type="EMBL" id="SRSD01000001">
    <property type="protein sequence ID" value="KAA0894957.1"/>
    <property type="molecule type" value="Genomic_DNA"/>
</dbReference>
<proteinExistence type="predicted"/>
<dbReference type="PANTHER" id="PTHR34406">
    <property type="entry name" value="PROTEIN YCEI"/>
    <property type="match status" value="1"/>
</dbReference>
<feature type="domain" description="Lipid/polyisoprenoid-binding YceI-like" evidence="2">
    <location>
        <begin position="24"/>
        <end position="194"/>
    </location>
</feature>
<dbReference type="PANTHER" id="PTHR34406:SF1">
    <property type="entry name" value="PROTEIN YCEI"/>
    <property type="match status" value="1"/>
</dbReference>
<dbReference type="Proteomes" id="UP000324298">
    <property type="component" value="Unassembled WGS sequence"/>
</dbReference>
<feature type="chain" id="PRO_5022906229" evidence="1">
    <location>
        <begin position="21"/>
        <end position="197"/>
    </location>
</feature>
<dbReference type="OrthoDB" id="9811006at2"/>
<keyword evidence="1" id="KW-0732">Signal</keyword>
<name>A0A5A9XP69_9BACT</name>
<evidence type="ECO:0000313" key="3">
    <source>
        <dbReference type="EMBL" id="KAA0894957.1"/>
    </source>
</evidence>
<dbReference type="InterPro" id="IPR036761">
    <property type="entry name" value="TTHA0802/YceI-like_sf"/>
</dbReference>